<dbReference type="STRING" id="284811.Q753S6"/>
<dbReference type="SMART" id="SM00981">
    <property type="entry name" value="THUMP"/>
    <property type="match status" value="1"/>
</dbReference>
<gene>
    <name evidence="3" type="ORF">AGOS_AFR250C</name>
</gene>
<evidence type="ECO:0000256" key="1">
    <source>
        <dbReference type="PROSITE-ProRule" id="PRU00529"/>
    </source>
</evidence>
<dbReference type="CDD" id="cd11717">
    <property type="entry name" value="THUMP_THUMPD1_like"/>
    <property type="match status" value="1"/>
</dbReference>
<dbReference type="OMA" id="KRFCDQA"/>
<evidence type="ECO:0000313" key="3">
    <source>
        <dbReference type="EMBL" id="AAS53621.1"/>
    </source>
</evidence>
<dbReference type="GO" id="GO:0003723">
    <property type="term" value="F:RNA binding"/>
    <property type="evidence" value="ECO:0000318"/>
    <property type="project" value="GO_Central"/>
</dbReference>
<reference evidence="3 4" key="1">
    <citation type="journal article" date="2004" name="Science">
        <title>The Ashbya gossypii genome as a tool for mapping the ancient Saccharomyces cerevisiae genome.</title>
        <authorList>
            <person name="Dietrich F.S."/>
            <person name="Voegeli S."/>
            <person name="Brachat S."/>
            <person name="Lerch A."/>
            <person name="Gates K."/>
            <person name="Steiner S."/>
            <person name="Mohr C."/>
            <person name="Pohlmann R."/>
            <person name="Luedi P."/>
            <person name="Choi S."/>
            <person name="Wing R.A."/>
            <person name="Flavier A."/>
            <person name="Gaffney T.D."/>
            <person name="Philippsen P."/>
        </authorList>
    </citation>
    <scope>NUCLEOTIDE SEQUENCE [LARGE SCALE GENOMIC DNA]</scope>
    <source>
        <strain evidence="4">ATCC 10895 / CBS 109.51 / FGSC 9923 / NRRL Y-1056</strain>
    </source>
</reference>
<dbReference type="Proteomes" id="UP000000591">
    <property type="component" value="Chromosome VI"/>
</dbReference>
<dbReference type="PANTHER" id="PTHR13452">
    <property type="entry name" value="THUMP DOMAIN CONTAINING PROTEIN 1-RELATED"/>
    <property type="match status" value="1"/>
</dbReference>
<proteinExistence type="predicted"/>
<dbReference type="GeneID" id="4622060"/>
<dbReference type="HOGENOM" id="CLU_039352_2_2_1"/>
<accession>Q753S6</accession>
<sequence length="277" mass="31640">MAKRARSGDSSGPKKKYKVVHATIDPNTSGIYATCARRHEKQASRELMSILQEKAEEYYVDELKAIAETELLSDKEDEEELSVEEQVQKELEQLKKGSGPVDTKKKPVLQEIQLGCECMVFIKTRRPIKPECFVKRLVQELASSENTTKVSRYVQRLTPITDSCNASLTELEKLCRRVLAPHFHTDKEIKYKFAVEVVKRNFNTIDKMDIIKLVAKEVGKSGELGHSVDLKDYDKLVIVQCYKNNIGMSVVDKDYSVALKKYNLQEIYDTKLQTKDA</sequence>
<protein>
    <submittedName>
        <fullName evidence="3">AFR250Cp</fullName>
    </submittedName>
</protein>
<dbReference type="SUPFAM" id="SSF143437">
    <property type="entry name" value="THUMP domain-like"/>
    <property type="match status" value="1"/>
</dbReference>
<dbReference type="FunCoup" id="Q753S6">
    <property type="interactions" value="936"/>
</dbReference>
<dbReference type="FunFam" id="3.30.2300.10:FF:000001">
    <property type="entry name" value="THUMP domain-containing protein 1"/>
    <property type="match status" value="1"/>
</dbReference>
<dbReference type="PANTHER" id="PTHR13452:SF10">
    <property type="entry name" value="THUMP DOMAIN-CONTAINING PROTEIN 1"/>
    <property type="match status" value="1"/>
</dbReference>
<dbReference type="InterPro" id="IPR040183">
    <property type="entry name" value="THUMPD1-like"/>
</dbReference>
<dbReference type="RefSeq" id="NP_985797.1">
    <property type="nucleotide sequence ID" value="NM_211152.1"/>
</dbReference>
<dbReference type="Gene3D" id="3.30.2300.10">
    <property type="entry name" value="THUMP superfamily"/>
    <property type="match status" value="1"/>
</dbReference>
<dbReference type="InterPro" id="IPR004114">
    <property type="entry name" value="THUMP_dom"/>
</dbReference>
<dbReference type="Pfam" id="PF02926">
    <property type="entry name" value="THUMP"/>
    <property type="match status" value="1"/>
</dbReference>
<reference evidence="4" key="2">
    <citation type="journal article" date="2013" name="G3 (Bethesda)">
        <title>Genomes of Ashbya fungi isolated from insects reveal four mating-type loci, numerous translocations, lack of transposons, and distinct gene duplications.</title>
        <authorList>
            <person name="Dietrich F.S."/>
            <person name="Voegeli S."/>
            <person name="Kuo S."/>
            <person name="Philippsen P."/>
        </authorList>
    </citation>
    <scope>GENOME REANNOTATION</scope>
    <source>
        <strain evidence="4">ATCC 10895 / CBS 109.51 / FGSC 9923 / NRRL Y-1056</strain>
    </source>
</reference>
<dbReference type="PROSITE" id="PS51165">
    <property type="entry name" value="THUMP"/>
    <property type="match status" value="1"/>
</dbReference>
<dbReference type="GO" id="GO:0006400">
    <property type="term" value="P:tRNA modification"/>
    <property type="evidence" value="ECO:0000318"/>
    <property type="project" value="GO_Central"/>
</dbReference>
<dbReference type="EMBL" id="AE016819">
    <property type="protein sequence ID" value="AAS53621.1"/>
    <property type="molecule type" value="Genomic_DNA"/>
</dbReference>
<evidence type="ECO:0000313" key="4">
    <source>
        <dbReference type="Proteomes" id="UP000000591"/>
    </source>
</evidence>
<dbReference type="eggNOG" id="KOG3943">
    <property type="taxonomic scope" value="Eukaryota"/>
</dbReference>
<dbReference type="KEGG" id="ago:AGOS_AFR250C"/>
<feature type="domain" description="THUMP" evidence="2">
    <location>
        <begin position="142"/>
        <end position="252"/>
    </location>
</feature>
<keyword evidence="1" id="KW-0694">RNA-binding</keyword>
<keyword evidence="4" id="KW-1185">Reference proteome</keyword>
<dbReference type="AlphaFoldDB" id="Q753S6"/>
<name>Q753S6_EREGS</name>
<dbReference type="InParanoid" id="Q753S6"/>
<dbReference type="OrthoDB" id="367221at2759"/>
<organism evidence="3 4">
    <name type="scientific">Eremothecium gossypii (strain ATCC 10895 / CBS 109.51 / FGSC 9923 / NRRL Y-1056)</name>
    <name type="common">Yeast</name>
    <name type="synonym">Ashbya gossypii</name>
    <dbReference type="NCBI Taxonomy" id="284811"/>
    <lineage>
        <taxon>Eukaryota</taxon>
        <taxon>Fungi</taxon>
        <taxon>Dikarya</taxon>
        <taxon>Ascomycota</taxon>
        <taxon>Saccharomycotina</taxon>
        <taxon>Saccharomycetes</taxon>
        <taxon>Saccharomycetales</taxon>
        <taxon>Saccharomycetaceae</taxon>
        <taxon>Eremothecium</taxon>
    </lineage>
</organism>
<evidence type="ECO:0000259" key="2">
    <source>
        <dbReference type="PROSITE" id="PS51165"/>
    </source>
</evidence>